<evidence type="ECO:0000313" key="8">
    <source>
        <dbReference type="EMBL" id="WWC71604.1"/>
    </source>
</evidence>
<dbReference type="SUPFAM" id="SSF50486">
    <property type="entry name" value="FMT C-terminal domain-like"/>
    <property type="match status" value="1"/>
</dbReference>
<reference evidence="7" key="1">
    <citation type="submission" date="2013-07" db="EMBL/GenBank/DDBJ databases">
        <title>The Genome Sequence of Cryptococcus pinus CBS10737.</title>
        <authorList>
            <consortium name="The Broad Institute Genome Sequencing Platform"/>
            <person name="Cuomo C."/>
            <person name="Litvintseva A."/>
            <person name="Chen Y."/>
            <person name="Heitman J."/>
            <person name="Sun S."/>
            <person name="Springer D."/>
            <person name="Dromer F."/>
            <person name="Young S.K."/>
            <person name="Zeng Q."/>
            <person name="Gargeya S."/>
            <person name="Fitzgerald M."/>
            <person name="Abouelleil A."/>
            <person name="Alvarado L."/>
            <person name="Berlin A.M."/>
            <person name="Chapman S.B."/>
            <person name="Dewar J."/>
            <person name="Goldberg J."/>
            <person name="Griggs A."/>
            <person name="Gujja S."/>
            <person name="Hansen M."/>
            <person name="Howarth C."/>
            <person name="Imamovic A."/>
            <person name="Larimer J."/>
            <person name="McCowan C."/>
            <person name="Murphy C."/>
            <person name="Pearson M."/>
            <person name="Priest M."/>
            <person name="Roberts A."/>
            <person name="Saif S."/>
            <person name="Shea T."/>
            <person name="Sykes S."/>
            <person name="Wortman J."/>
            <person name="Nusbaum C."/>
            <person name="Birren B."/>
        </authorList>
    </citation>
    <scope>NUCLEOTIDE SEQUENCE [LARGE SCALE GENOMIC DNA]</scope>
    <source>
        <strain evidence="7">CBS 10737</strain>
    </source>
</reference>
<proteinExistence type="inferred from homology"/>
<dbReference type="STRING" id="1296096.A0A1B9I3X0"/>
<dbReference type="EMBL" id="CP144525">
    <property type="protein sequence ID" value="WWC71604.1"/>
    <property type="molecule type" value="Genomic_DNA"/>
</dbReference>
<dbReference type="Pfam" id="PF00551">
    <property type="entry name" value="Formyl_trans_N"/>
    <property type="match status" value="1"/>
</dbReference>
<evidence type="ECO:0000313" key="7">
    <source>
        <dbReference type="EMBL" id="OCF50216.1"/>
    </source>
</evidence>
<dbReference type="InterPro" id="IPR044135">
    <property type="entry name" value="Met-tRNA-FMT_C"/>
</dbReference>
<dbReference type="PANTHER" id="PTHR11138">
    <property type="entry name" value="METHIONYL-TRNA FORMYLTRANSFERASE"/>
    <property type="match status" value="1"/>
</dbReference>
<dbReference type="InterPro" id="IPR002376">
    <property type="entry name" value="Formyl_transf_N"/>
</dbReference>
<dbReference type="PANTHER" id="PTHR11138:SF5">
    <property type="entry name" value="METHIONYL-TRNA FORMYLTRANSFERASE, MITOCHONDRIAL"/>
    <property type="match status" value="1"/>
</dbReference>
<evidence type="ECO:0000256" key="1">
    <source>
        <dbReference type="ARBA" id="ARBA00010699"/>
    </source>
</evidence>
<comment type="similarity">
    <text evidence="1">Belongs to the Fmt family.</text>
</comment>
<evidence type="ECO:0000256" key="4">
    <source>
        <dbReference type="ARBA" id="ARBA00022917"/>
    </source>
</evidence>
<keyword evidence="3" id="KW-0808">Transferase</keyword>
<name>A0A1B9I3X0_9TREE</name>
<evidence type="ECO:0000259" key="6">
    <source>
        <dbReference type="Pfam" id="PF02911"/>
    </source>
</evidence>
<reference evidence="8" key="4">
    <citation type="submission" date="2024-02" db="EMBL/GenBank/DDBJ databases">
        <title>Comparative genomics of Cryptococcus and Kwoniella reveals pathogenesis evolution and contrasting modes of karyotype evolution via chromosome fusion or intercentromeric recombination.</title>
        <authorList>
            <person name="Coelho M.A."/>
            <person name="David-Palma M."/>
            <person name="Shea T."/>
            <person name="Bowers K."/>
            <person name="McGinley-Smith S."/>
            <person name="Mohammad A.W."/>
            <person name="Gnirke A."/>
            <person name="Yurkov A.M."/>
            <person name="Nowrousian M."/>
            <person name="Sun S."/>
            <person name="Cuomo C.A."/>
            <person name="Heitman J."/>
        </authorList>
    </citation>
    <scope>NUCLEOTIDE SEQUENCE</scope>
    <source>
        <strain evidence="8">CBS 10737</strain>
    </source>
</reference>
<dbReference type="GO" id="GO:0004479">
    <property type="term" value="F:methionyl-tRNA formyltransferase activity"/>
    <property type="evidence" value="ECO:0007669"/>
    <property type="project" value="UniProtKB-EC"/>
</dbReference>
<dbReference type="Proteomes" id="UP000094020">
    <property type="component" value="Chromosome 7"/>
</dbReference>
<organism evidence="7">
    <name type="scientific">Kwoniella pini CBS 10737</name>
    <dbReference type="NCBI Taxonomy" id="1296096"/>
    <lineage>
        <taxon>Eukaryota</taxon>
        <taxon>Fungi</taxon>
        <taxon>Dikarya</taxon>
        <taxon>Basidiomycota</taxon>
        <taxon>Agaricomycotina</taxon>
        <taxon>Tremellomycetes</taxon>
        <taxon>Tremellales</taxon>
        <taxon>Cryptococcaceae</taxon>
        <taxon>Kwoniella</taxon>
    </lineage>
</organism>
<evidence type="ECO:0000313" key="9">
    <source>
        <dbReference type="Proteomes" id="UP000094020"/>
    </source>
</evidence>
<dbReference type="Pfam" id="PF02911">
    <property type="entry name" value="Formyl_trans_C"/>
    <property type="match status" value="1"/>
</dbReference>
<keyword evidence="9" id="KW-1185">Reference proteome</keyword>
<dbReference type="CDD" id="cd08704">
    <property type="entry name" value="Met_tRNA_FMT_C"/>
    <property type="match status" value="1"/>
</dbReference>
<dbReference type="EC" id="2.1.2.9" evidence="2"/>
<protein>
    <recommendedName>
        <fullName evidence="2">methionyl-tRNA formyltransferase</fullName>
        <ecNumber evidence="2">2.1.2.9</ecNumber>
    </recommendedName>
</protein>
<dbReference type="AlphaFoldDB" id="A0A1B9I3X0"/>
<evidence type="ECO:0000256" key="2">
    <source>
        <dbReference type="ARBA" id="ARBA00012261"/>
    </source>
</evidence>
<dbReference type="SUPFAM" id="SSF53328">
    <property type="entry name" value="Formyltransferase"/>
    <property type="match status" value="1"/>
</dbReference>
<dbReference type="GO" id="GO:0005739">
    <property type="term" value="C:mitochondrion"/>
    <property type="evidence" value="ECO:0007669"/>
    <property type="project" value="TreeGrafter"/>
</dbReference>
<dbReference type="InterPro" id="IPR041711">
    <property type="entry name" value="Met-tRNA-FMT_N"/>
</dbReference>
<dbReference type="InterPro" id="IPR011034">
    <property type="entry name" value="Formyl_transferase-like_C_sf"/>
</dbReference>
<dbReference type="InterPro" id="IPR036477">
    <property type="entry name" value="Formyl_transf_N_sf"/>
</dbReference>
<dbReference type="CDD" id="cd08646">
    <property type="entry name" value="FMT_core_Met-tRNA-FMT_N"/>
    <property type="match status" value="1"/>
</dbReference>
<gene>
    <name evidence="7" type="ORF">I206_03535</name>
    <name evidence="8" type="ORF">I206_105562</name>
</gene>
<evidence type="ECO:0000259" key="5">
    <source>
        <dbReference type="Pfam" id="PF00551"/>
    </source>
</evidence>
<sequence length="392" mass="43754">MTIISLGRCIGSPAPCRRRILKQYIRTLRQSIRIGDKVKGFSSTARIDKTFDKFKVLFCGSDEFSVASLKAVYEARDLWESIDVVVPPEKEIGRGGKQHKSLDKYIPALKQYADHHALPTHSVPSEGIKSWTPPAPFDSINDSHILLTASFGHIIPSRLLKLFPENHKLNVHPSLLPKYRGAAPIQWTIANGDIKTGVSVQKLVKYSKGVDAGEILGSIGNIPVPKDATYNSFLPQLSNVGGDLLVDVLRQLRDGTAKSTPQDEGQITYAPKITHEIARIRWDEQSAEDIDRLHRGIQHQVTLWTPVLSTTAHFISLKPLNPSEYPSNLSNEVGIAYLEKYGKNRRLFVSCAQGSWLEVLEIQMAGKKVLEIKEWWNGLPKDVRDSGKIKLS</sequence>
<evidence type="ECO:0000256" key="3">
    <source>
        <dbReference type="ARBA" id="ARBA00022679"/>
    </source>
</evidence>
<feature type="domain" description="Formyl transferase N-terminal" evidence="5">
    <location>
        <begin position="146"/>
        <end position="248"/>
    </location>
</feature>
<dbReference type="OrthoDB" id="10268103at2759"/>
<accession>A0A1B9I3X0</accession>
<dbReference type="InterPro" id="IPR005793">
    <property type="entry name" value="Formyl_trans_C"/>
</dbReference>
<keyword evidence="4" id="KW-0648">Protein biosynthesis</keyword>
<dbReference type="KEGG" id="kpin:30171904"/>
<feature type="domain" description="Formyl transferase C-terminal" evidence="6">
    <location>
        <begin position="272"/>
        <end position="379"/>
    </location>
</feature>
<reference evidence="7" key="3">
    <citation type="submission" date="2016-07" db="EMBL/GenBank/DDBJ databases">
        <title>Evolution of pathogenesis and genome organization in the Tremellales.</title>
        <authorList>
            <person name="Cuomo C."/>
            <person name="Litvintseva A."/>
            <person name="Heitman J."/>
            <person name="Chen Y."/>
            <person name="Sun S."/>
            <person name="Springer D."/>
            <person name="Dromer F."/>
            <person name="Young S."/>
            <person name="Zeng Q."/>
            <person name="Chapman S."/>
            <person name="Gujja S."/>
            <person name="Saif S."/>
            <person name="Birren B."/>
        </authorList>
    </citation>
    <scope>NUCLEOTIDE SEQUENCE</scope>
    <source>
        <strain evidence="7">CBS 10737</strain>
    </source>
</reference>
<dbReference type="GeneID" id="30171904"/>
<dbReference type="EMBL" id="KI894010">
    <property type="protein sequence ID" value="OCF50216.1"/>
    <property type="molecule type" value="Genomic_DNA"/>
</dbReference>
<reference evidence="8" key="2">
    <citation type="submission" date="2013-07" db="EMBL/GenBank/DDBJ databases">
        <authorList>
            <consortium name="The Broad Institute Genome Sequencing Platform"/>
            <person name="Cuomo C."/>
            <person name="Litvintseva A."/>
            <person name="Chen Y."/>
            <person name="Heitman J."/>
            <person name="Sun S."/>
            <person name="Springer D."/>
            <person name="Dromer F."/>
            <person name="Young S.K."/>
            <person name="Zeng Q."/>
            <person name="Gargeya S."/>
            <person name="Fitzgerald M."/>
            <person name="Abouelleil A."/>
            <person name="Alvarado L."/>
            <person name="Berlin A.M."/>
            <person name="Chapman S.B."/>
            <person name="Dewar J."/>
            <person name="Goldberg J."/>
            <person name="Griggs A."/>
            <person name="Gujja S."/>
            <person name="Hansen M."/>
            <person name="Howarth C."/>
            <person name="Imamovic A."/>
            <person name="Larimer J."/>
            <person name="McCowan C."/>
            <person name="Murphy C."/>
            <person name="Pearson M."/>
            <person name="Priest M."/>
            <person name="Roberts A."/>
            <person name="Saif S."/>
            <person name="Shea T."/>
            <person name="Sykes S."/>
            <person name="Wortman J."/>
            <person name="Nusbaum C."/>
            <person name="Birren B."/>
        </authorList>
    </citation>
    <scope>NUCLEOTIDE SEQUENCE</scope>
    <source>
        <strain evidence="8">CBS 10737</strain>
    </source>
</reference>
<dbReference type="Gene3D" id="3.40.50.12230">
    <property type="match status" value="1"/>
</dbReference>
<dbReference type="RefSeq" id="XP_019011435.1">
    <property type="nucleotide sequence ID" value="XM_019155281.1"/>
</dbReference>